<name>A0A9W7ABC8_9STRA</name>
<sequence>MAFPETAAEKYVEGNVHSKESKFWTGWFSVSLVQTAIMIFTIHKYVDEADLANACKVSCWFRREDRWQGEKIRFHEDDVLSFDDDIA</sequence>
<dbReference type="EMBL" id="BLQM01000149">
    <property type="protein sequence ID" value="GMH69546.1"/>
    <property type="molecule type" value="Genomic_DNA"/>
</dbReference>
<reference evidence="2" key="1">
    <citation type="journal article" date="2023" name="Commun. Biol.">
        <title>Genome analysis of Parmales, the sister group of diatoms, reveals the evolutionary specialization of diatoms from phago-mixotrophs to photoautotrophs.</title>
        <authorList>
            <person name="Ban H."/>
            <person name="Sato S."/>
            <person name="Yoshikawa S."/>
            <person name="Yamada K."/>
            <person name="Nakamura Y."/>
            <person name="Ichinomiya M."/>
            <person name="Sato N."/>
            <person name="Blanc-Mathieu R."/>
            <person name="Endo H."/>
            <person name="Kuwata A."/>
            <person name="Ogata H."/>
        </authorList>
    </citation>
    <scope>NUCLEOTIDE SEQUENCE [LARGE SCALE GENOMIC DNA]</scope>
</reference>
<dbReference type="Proteomes" id="UP001162640">
    <property type="component" value="Unassembled WGS sequence"/>
</dbReference>
<proteinExistence type="predicted"/>
<comment type="caution">
    <text evidence="1">The sequence shown here is derived from an EMBL/GenBank/DDBJ whole genome shotgun (WGS) entry which is preliminary data.</text>
</comment>
<protein>
    <submittedName>
        <fullName evidence="1">Uncharacterized protein</fullName>
    </submittedName>
</protein>
<evidence type="ECO:0000313" key="1">
    <source>
        <dbReference type="EMBL" id="GMH69546.1"/>
    </source>
</evidence>
<gene>
    <name evidence="1" type="ORF">TL16_g05186</name>
</gene>
<organism evidence="1 2">
    <name type="scientific">Triparma laevis f. inornata</name>
    <dbReference type="NCBI Taxonomy" id="1714386"/>
    <lineage>
        <taxon>Eukaryota</taxon>
        <taxon>Sar</taxon>
        <taxon>Stramenopiles</taxon>
        <taxon>Ochrophyta</taxon>
        <taxon>Bolidophyceae</taxon>
        <taxon>Parmales</taxon>
        <taxon>Triparmaceae</taxon>
        <taxon>Triparma</taxon>
    </lineage>
</organism>
<accession>A0A9W7ABC8</accession>
<dbReference type="AlphaFoldDB" id="A0A9W7ABC8"/>
<evidence type="ECO:0000313" key="2">
    <source>
        <dbReference type="Proteomes" id="UP001162640"/>
    </source>
</evidence>